<dbReference type="EMBL" id="CH964251">
    <property type="protein sequence ID" value="EDW82933.1"/>
    <property type="molecule type" value="Genomic_DNA"/>
</dbReference>
<dbReference type="NCBIfam" id="TIGR01880">
    <property type="entry name" value="Ac-peptdase-euk"/>
    <property type="match status" value="1"/>
</dbReference>
<dbReference type="GO" id="GO:0046872">
    <property type="term" value="F:metal ion binding"/>
    <property type="evidence" value="ECO:0007669"/>
    <property type="project" value="UniProtKB-KW"/>
</dbReference>
<dbReference type="InterPro" id="IPR002933">
    <property type="entry name" value="Peptidase_M20"/>
</dbReference>
<evidence type="ECO:0000256" key="3">
    <source>
        <dbReference type="ARBA" id="ARBA00011913"/>
    </source>
</evidence>
<proteinExistence type="inferred from homology"/>
<evidence type="ECO:0000259" key="11">
    <source>
        <dbReference type="Pfam" id="PF07687"/>
    </source>
</evidence>
<accession>B4NF66</accession>
<feature type="domain" description="Peptidase M20 dimerisation" evidence="11">
    <location>
        <begin position="195"/>
        <end position="298"/>
    </location>
</feature>
<dbReference type="Gene3D" id="3.40.630.10">
    <property type="entry name" value="Zn peptidases"/>
    <property type="match status" value="1"/>
</dbReference>
<gene>
    <name evidence="12" type="primary">Dwil\GK22580</name>
    <name evidence="12" type="ORF">Dwil_GK22580</name>
</gene>
<dbReference type="Pfam" id="PF07687">
    <property type="entry name" value="M20_dimer"/>
    <property type="match status" value="1"/>
</dbReference>
<feature type="binding site" evidence="10">
    <location>
        <position position="80"/>
    </location>
    <ligand>
        <name>Zn(2+)</name>
        <dbReference type="ChEBI" id="CHEBI:29105"/>
        <label>1</label>
    </ligand>
</feature>
<evidence type="ECO:0000256" key="1">
    <source>
        <dbReference type="ARBA" id="ARBA00004496"/>
    </source>
</evidence>
<dbReference type="InterPro" id="IPR052083">
    <property type="entry name" value="Aminoacylase-1_M20A"/>
</dbReference>
<dbReference type="HOGENOM" id="CLU_021802_5_0_1"/>
<dbReference type="Gene3D" id="3.30.70.360">
    <property type="match status" value="1"/>
</dbReference>
<evidence type="ECO:0000256" key="7">
    <source>
        <dbReference type="ARBA" id="ARBA00022833"/>
    </source>
</evidence>
<dbReference type="FunFam" id="3.40.630.10:FF:000019">
    <property type="entry name" value="Aminoacylase 1"/>
    <property type="match status" value="1"/>
</dbReference>
<evidence type="ECO:0000256" key="4">
    <source>
        <dbReference type="ARBA" id="ARBA00022490"/>
    </source>
</evidence>
<dbReference type="KEGG" id="dwi:6649841"/>
<comment type="cofactor">
    <cofactor evidence="10">
        <name>Zn(2+)</name>
        <dbReference type="ChEBI" id="CHEBI:29105"/>
    </cofactor>
    <text evidence="10">Binds 2 Zn(2+) ions per subunit.</text>
</comment>
<dbReference type="EC" id="3.5.1.14" evidence="3"/>
<dbReference type="GO" id="GO:0006520">
    <property type="term" value="P:amino acid metabolic process"/>
    <property type="evidence" value="ECO:0007669"/>
    <property type="project" value="InterPro"/>
</dbReference>
<sequence length="403" mass="45440">MSSNTWESNEELQYFREYLRIPSVHPNPNYEPCLEFLRKQAKLLDLPIVVHYPIDEKAPVAILTWQGLEPELPSVLLNSHMDVVAVYPENWTHPPFAADIDEKGRIFGRGSQDMKCVGMQYLAAIRALKRNGGRLKRTIHISFVADEETGGQLGMAPFVDSDDFRKLNIGFSLDEGMASPTAVMPVYYAERTGRCVTFKISGQAGHGSLLLSNTAGEKMNYILGKMMDFRRSQVERLKQNPQLTVGDVTTINLNAINGGVQSNVVPPMMSLFFDCRVALDVNLEQFEADLLRWAEEAGGGVEVEFMRWLRRPHTAPTVTNETNPFWVAFKKSIDELGLAIKLQVFNGGTDSRYIRRMGIPALGFSPMNHTPVLLHDHDEWLHVDTYLKGIEIYQKIITNVANI</sequence>
<feature type="binding site" evidence="10">
    <location>
        <position position="148"/>
    </location>
    <ligand>
        <name>Zn(2+)</name>
        <dbReference type="ChEBI" id="CHEBI:29105"/>
        <label>2</label>
    </ligand>
</feature>
<dbReference type="GO" id="GO:0005737">
    <property type="term" value="C:cytoplasm"/>
    <property type="evidence" value="ECO:0007669"/>
    <property type="project" value="UniProtKB-SubCell"/>
</dbReference>
<organism evidence="12 13">
    <name type="scientific">Drosophila willistoni</name>
    <name type="common">Fruit fly</name>
    <dbReference type="NCBI Taxonomy" id="7260"/>
    <lineage>
        <taxon>Eukaryota</taxon>
        <taxon>Metazoa</taxon>
        <taxon>Ecdysozoa</taxon>
        <taxon>Arthropoda</taxon>
        <taxon>Hexapoda</taxon>
        <taxon>Insecta</taxon>
        <taxon>Pterygota</taxon>
        <taxon>Neoptera</taxon>
        <taxon>Endopterygota</taxon>
        <taxon>Diptera</taxon>
        <taxon>Brachycera</taxon>
        <taxon>Muscomorpha</taxon>
        <taxon>Ephydroidea</taxon>
        <taxon>Drosophilidae</taxon>
        <taxon>Drosophila</taxon>
        <taxon>Sophophora</taxon>
    </lineage>
</organism>
<dbReference type="SUPFAM" id="SSF55031">
    <property type="entry name" value="Bacterial exopeptidase dimerisation domain"/>
    <property type="match status" value="1"/>
</dbReference>
<name>B4NF66_DROWI</name>
<dbReference type="PROSITE" id="PS00758">
    <property type="entry name" value="ARGE_DAPE_CPG2_1"/>
    <property type="match status" value="1"/>
</dbReference>
<dbReference type="AlphaFoldDB" id="B4NF66"/>
<dbReference type="OrthoDB" id="3064516at2759"/>
<evidence type="ECO:0000256" key="9">
    <source>
        <dbReference type="PIRSR" id="PIRSR036696-1"/>
    </source>
</evidence>
<dbReference type="InterPro" id="IPR001261">
    <property type="entry name" value="ArgE/DapE_CS"/>
</dbReference>
<comment type="similarity">
    <text evidence="2">Belongs to the peptidase M20A family.</text>
</comment>
<reference evidence="12 13" key="1">
    <citation type="journal article" date="2007" name="Nature">
        <title>Evolution of genes and genomes on the Drosophila phylogeny.</title>
        <authorList>
            <consortium name="Drosophila 12 Genomes Consortium"/>
            <person name="Clark A.G."/>
            <person name="Eisen M.B."/>
            <person name="Smith D.R."/>
            <person name="Bergman C.M."/>
            <person name="Oliver B."/>
            <person name="Markow T.A."/>
            <person name="Kaufman T.C."/>
            <person name="Kellis M."/>
            <person name="Gelbart W."/>
            <person name="Iyer V.N."/>
            <person name="Pollard D.A."/>
            <person name="Sackton T.B."/>
            <person name="Larracuente A.M."/>
            <person name="Singh N.D."/>
            <person name="Abad J.P."/>
            <person name="Abt D.N."/>
            <person name="Adryan B."/>
            <person name="Aguade M."/>
            <person name="Akashi H."/>
            <person name="Anderson W.W."/>
            <person name="Aquadro C.F."/>
            <person name="Ardell D.H."/>
            <person name="Arguello R."/>
            <person name="Artieri C.G."/>
            <person name="Barbash D.A."/>
            <person name="Barker D."/>
            <person name="Barsanti P."/>
            <person name="Batterham P."/>
            <person name="Batzoglou S."/>
            <person name="Begun D."/>
            <person name="Bhutkar A."/>
            <person name="Blanco E."/>
            <person name="Bosak S.A."/>
            <person name="Bradley R.K."/>
            <person name="Brand A.D."/>
            <person name="Brent M.R."/>
            <person name="Brooks A.N."/>
            <person name="Brown R.H."/>
            <person name="Butlin R.K."/>
            <person name="Caggese C."/>
            <person name="Calvi B.R."/>
            <person name="Bernardo de Carvalho A."/>
            <person name="Caspi A."/>
            <person name="Castrezana S."/>
            <person name="Celniker S.E."/>
            <person name="Chang J.L."/>
            <person name="Chapple C."/>
            <person name="Chatterji S."/>
            <person name="Chinwalla A."/>
            <person name="Civetta A."/>
            <person name="Clifton S.W."/>
            <person name="Comeron J.M."/>
            <person name="Costello J.C."/>
            <person name="Coyne J.A."/>
            <person name="Daub J."/>
            <person name="David R.G."/>
            <person name="Delcher A.L."/>
            <person name="Delehaunty K."/>
            <person name="Do C.B."/>
            <person name="Ebling H."/>
            <person name="Edwards K."/>
            <person name="Eickbush T."/>
            <person name="Evans J.D."/>
            <person name="Filipski A."/>
            <person name="Findeiss S."/>
            <person name="Freyhult E."/>
            <person name="Fulton L."/>
            <person name="Fulton R."/>
            <person name="Garcia A.C."/>
            <person name="Gardiner A."/>
            <person name="Garfield D.A."/>
            <person name="Garvin B.E."/>
            <person name="Gibson G."/>
            <person name="Gilbert D."/>
            <person name="Gnerre S."/>
            <person name="Godfrey J."/>
            <person name="Good R."/>
            <person name="Gotea V."/>
            <person name="Gravely B."/>
            <person name="Greenberg A.J."/>
            <person name="Griffiths-Jones S."/>
            <person name="Gross S."/>
            <person name="Guigo R."/>
            <person name="Gustafson E.A."/>
            <person name="Haerty W."/>
            <person name="Hahn M.W."/>
            <person name="Halligan D.L."/>
            <person name="Halpern A.L."/>
            <person name="Halter G.M."/>
            <person name="Han M.V."/>
            <person name="Heger A."/>
            <person name="Hillier L."/>
            <person name="Hinrichs A.S."/>
            <person name="Holmes I."/>
            <person name="Hoskins R.A."/>
            <person name="Hubisz M.J."/>
            <person name="Hultmark D."/>
            <person name="Huntley M.A."/>
            <person name="Jaffe D.B."/>
            <person name="Jagadeeshan S."/>
            <person name="Jeck W.R."/>
            <person name="Johnson J."/>
            <person name="Jones C.D."/>
            <person name="Jordan W.C."/>
            <person name="Karpen G.H."/>
            <person name="Kataoka E."/>
            <person name="Keightley P.D."/>
            <person name="Kheradpour P."/>
            <person name="Kirkness E.F."/>
            <person name="Koerich L.B."/>
            <person name="Kristiansen K."/>
            <person name="Kudrna D."/>
            <person name="Kulathinal R.J."/>
            <person name="Kumar S."/>
            <person name="Kwok R."/>
            <person name="Lander E."/>
            <person name="Langley C.H."/>
            <person name="Lapoint R."/>
            <person name="Lazzaro B.P."/>
            <person name="Lee S.J."/>
            <person name="Levesque L."/>
            <person name="Li R."/>
            <person name="Lin C.F."/>
            <person name="Lin M.F."/>
            <person name="Lindblad-Toh K."/>
            <person name="Llopart A."/>
            <person name="Long M."/>
            <person name="Low L."/>
            <person name="Lozovsky E."/>
            <person name="Lu J."/>
            <person name="Luo M."/>
            <person name="Machado C.A."/>
            <person name="Makalowski W."/>
            <person name="Marzo M."/>
            <person name="Matsuda M."/>
            <person name="Matzkin L."/>
            <person name="McAllister B."/>
            <person name="McBride C.S."/>
            <person name="McKernan B."/>
            <person name="McKernan K."/>
            <person name="Mendez-Lago M."/>
            <person name="Minx P."/>
            <person name="Mollenhauer M.U."/>
            <person name="Montooth K."/>
            <person name="Mount S.M."/>
            <person name="Mu X."/>
            <person name="Myers E."/>
            <person name="Negre B."/>
            <person name="Newfeld S."/>
            <person name="Nielsen R."/>
            <person name="Noor M.A."/>
            <person name="O'Grady P."/>
            <person name="Pachter L."/>
            <person name="Papaceit M."/>
            <person name="Parisi M.J."/>
            <person name="Parisi M."/>
            <person name="Parts L."/>
            <person name="Pedersen J.S."/>
            <person name="Pesole G."/>
            <person name="Phillippy A.M."/>
            <person name="Ponting C.P."/>
            <person name="Pop M."/>
            <person name="Porcelli D."/>
            <person name="Powell J.R."/>
            <person name="Prohaska S."/>
            <person name="Pruitt K."/>
            <person name="Puig M."/>
            <person name="Quesneville H."/>
            <person name="Ram K.R."/>
            <person name="Rand D."/>
            <person name="Rasmussen M.D."/>
            <person name="Reed L.K."/>
            <person name="Reenan R."/>
            <person name="Reily A."/>
            <person name="Remington K.A."/>
            <person name="Rieger T.T."/>
            <person name="Ritchie M.G."/>
            <person name="Robin C."/>
            <person name="Rogers Y.H."/>
            <person name="Rohde C."/>
            <person name="Rozas J."/>
            <person name="Rubenfield M.J."/>
            <person name="Ruiz A."/>
            <person name="Russo S."/>
            <person name="Salzberg S.L."/>
            <person name="Sanchez-Gracia A."/>
            <person name="Saranga D.J."/>
            <person name="Sato H."/>
            <person name="Schaeffer S.W."/>
            <person name="Schatz M.C."/>
            <person name="Schlenke T."/>
            <person name="Schwartz R."/>
            <person name="Segarra C."/>
            <person name="Singh R.S."/>
            <person name="Sirot L."/>
            <person name="Sirota M."/>
            <person name="Sisneros N.B."/>
            <person name="Smith C.D."/>
            <person name="Smith T.F."/>
            <person name="Spieth J."/>
            <person name="Stage D.E."/>
            <person name="Stark A."/>
            <person name="Stephan W."/>
            <person name="Strausberg R.L."/>
            <person name="Strempel S."/>
            <person name="Sturgill D."/>
            <person name="Sutton G."/>
            <person name="Sutton G.G."/>
            <person name="Tao W."/>
            <person name="Teichmann S."/>
            <person name="Tobari Y.N."/>
            <person name="Tomimura Y."/>
            <person name="Tsolas J.M."/>
            <person name="Valente V.L."/>
            <person name="Venter E."/>
            <person name="Venter J.C."/>
            <person name="Vicario S."/>
            <person name="Vieira F.G."/>
            <person name="Vilella A.J."/>
            <person name="Villasante A."/>
            <person name="Walenz B."/>
            <person name="Wang J."/>
            <person name="Wasserman M."/>
            <person name="Watts T."/>
            <person name="Wilson D."/>
            <person name="Wilson R.K."/>
            <person name="Wing R.A."/>
            <person name="Wolfner M.F."/>
            <person name="Wong A."/>
            <person name="Wong G.K."/>
            <person name="Wu C.I."/>
            <person name="Wu G."/>
            <person name="Yamamoto D."/>
            <person name="Yang H.P."/>
            <person name="Yang S.P."/>
            <person name="Yorke J.A."/>
            <person name="Yoshida K."/>
            <person name="Zdobnov E."/>
            <person name="Zhang P."/>
            <person name="Zhang Y."/>
            <person name="Zimin A.V."/>
            <person name="Baldwin J."/>
            <person name="Abdouelleil A."/>
            <person name="Abdulkadir J."/>
            <person name="Abebe A."/>
            <person name="Abera B."/>
            <person name="Abreu J."/>
            <person name="Acer S.C."/>
            <person name="Aftuck L."/>
            <person name="Alexander A."/>
            <person name="An P."/>
            <person name="Anderson E."/>
            <person name="Anderson S."/>
            <person name="Arachi H."/>
            <person name="Azer M."/>
            <person name="Bachantsang P."/>
            <person name="Barry A."/>
            <person name="Bayul T."/>
            <person name="Berlin A."/>
            <person name="Bessette D."/>
            <person name="Bloom T."/>
            <person name="Blye J."/>
            <person name="Boguslavskiy L."/>
            <person name="Bonnet C."/>
            <person name="Boukhgalter B."/>
            <person name="Bourzgui I."/>
            <person name="Brown A."/>
            <person name="Cahill P."/>
            <person name="Channer S."/>
            <person name="Cheshatsang Y."/>
            <person name="Chuda L."/>
            <person name="Citroen M."/>
            <person name="Collymore A."/>
            <person name="Cooke P."/>
            <person name="Costello M."/>
            <person name="D'Aco K."/>
            <person name="Daza R."/>
            <person name="De Haan G."/>
            <person name="DeGray S."/>
            <person name="DeMaso C."/>
            <person name="Dhargay N."/>
            <person name="Dooley K."/>
            <person name="Dooley E."/>
            <person name="Doricent M."/>
            <person name="Dorje P."/>
            <person name="Dorjee K."/>
            <person name="Dupes A."/>
            <person name="Elong R."/>
            <person name="Falk J."/>
            <person name="Farina A."/>
            <person name="Faro S."/>
            <person name="Ferguson D."/>
            <person name="Fisher S."/>
            <person name="Foley C.D."/>
            <person name="Franke A."/>
            <person name="Friedrich D."/>
            <person name="Gadbois L."/>
            <person name="Gearin G."/>
            <person name="Gearin C.R."/>
            <person name="Giannoukos G."/>
            <person name="Goode T."/>
            <person name="Graham J."/>
            <person name="Grandbois E."/>
            <person name="Grewal S."/>
            <person name="Gyaltsen K."/>
            <person name="Hafez N."/>
            <person name="Hagos B."/>
            <person name="Hall J."/>
            <person name="Henson C."/>
            <person name="Hollinger A."/>
            <person name="Honan T."/>
            <person name="Huard M.D."/>
            <person name="Hughes L."/>
            <person name="Hurhula B."/>
            <person name="Husby M.E."/>
            <person name="Kamat A."/>
            <person name="Kanga B."/>
            <person name="Kashin S."/>
            <person name="Khazanovich D."/>
            <person name="Kisner P."/>
            <person name="Lance K."/>
            <person name="Lara M."/>
            <person name="Lee W."/>
            <person name="Lennon N."/>
            <person name="Letendre F."/>
            <person name="LeVine R."/>
            <person name="Lipovsky A."/>
            <person name="Liu X."/>
            <person name="Liu J."/>
            <person name="Liu S."/>
            <person name="Lokyitsang T."/>
            <person name="Lokyitsang Y."/>
            <person name="Lubonja R."/>
            <person name="Lui A."/>
            <person name="MacDonald P."/>
            <person name="Magnisalis V."/>
            <person name="Maru K."/>
            <person name="Matthews C."/>
            <person name="McCusker W."/>
            <person name="McDonough S."/>
            <person name="Mehta T."/>
            <person name="Meldrim J."/>
            <person name="Meneus L."/>
            <person name="Mihai O."/>
            <person name="Mihalev A."/>
            <person name="Mihova T."/>
            <person name="Mittelman R."/>
            <person name="Mlenga V."/>
            <person name="Montmayeur A."/>
            <person name="Mulrain L."/>
            <person name="Navidi A."/>
            <person name="Naylor J."/>
            <person name="Negash T."/>
            <person name="Nguyen T."/>
            <person name="Nguyen N."/>
            <person name="Nicol R."/>
            <person name="Norbu C."/>
            <person name="Norbu N."/>
            <person name="Novod N."/>
            <person name="O'Neill B."/>
            <person name="Osman S."/>
            <person name="Markiewicz E."/>
            <person name="Oyono O.L."/>
            <person name="Patti C."/>
            <person name="Phunkhang P."/>
            <person name="Pierre F."/>
            <person name="Priest M."/>
            <person name="Raghuraman S."/>
            <person name="Rege F."/>
            <person name="Reyes R."/>
            <person name="Rise C."/>
            <person name="Rogov P."/>
            <person name="Ross K."/>
            <person name="Ryan E."/>
            <person name="Settipalli S."/>
            <person name="Shea T."/>
            <person name="Sherpa N."/>
            <person name="Shi L."/>
            <person name="Shih D."/>
            <person name="Sparrow T."/>
            <person name="Spaulding J."/>
            <person name="Stalker J."/>
            <person name="Stange-Thomann N."/>
            <person name="Stavropoulos S."/>
            <person name="Stone C."/>
            <person name="Strader C."/>
            <person name="Tesfaye S."/>
            <person name="Thomson T."/>
            <person name="Thoulutsang Y."/>
            <person name="Thoulutsang D."/>
            <person name="Topham K."/>
            <person name="Topping I."/>
            <person name="Tsamla T."/>
            <person name="Vassiliev H."/>
            <person name="Vo A."/>
            <person name="Wangchuk T."/>
            <person name="Wangdi T."/>
            <person name="Weiand M."/>
            <person name="Wilkinson J."/>
            <person name="Wilson A."/>
            <person name="Yadav S."/>
            <person name="Young G."/>
            <person name="Yu Q."/>
            <person name="Zembek L."/>
            <person name="Zhong D."/>
            <person name="Zimmer A."/>
            <person name="Zwirko Z."/>
            <person name="Jaffe D.B."/>
            <person name="Alvarez P."/>
            <person name="Brockman W."/>
            <person name="Butler J."/>
            <person name="Chin C."/>
            <person name="Gnerre S."/>
            <person name="Grabherr M."/>
            <person name="Kleber M."/>
            <person name="Mauceli E."/>
            <person name="MacCallum I."/>
        </authorList>
    </citation>
    <scope>NUCLEOTIDE SEQUENCE [LARGE SCALE GENOMIC DNA]</scope>
    <source>
        <strain evidence="13">Tucson 14030-0811.24</strain>
    </source>
</reference>
<feature type="binding site" evidence="10">
    <location>
        <position position="113"/>
    </location>
    <ligand>
        <name>Zn(2+)</name>
        <dbReference type="ChEBI" id="CHEBI:29105"/>
        <label>1</label>
    </ligand>
</feature>
<dbReference type="FunFam" id="1.10.150.900:FF:000001">
    <property type="entry name" value="Aminoacylase-1, putative"/>
    <property type="match status" value="1"/>
</dbReference>
<dbReference type="Pfam" id="PF01546">
    <property type="entry name" value="Peptidase_M20"/>
    <property type="match status" value="1"/>
</dbReference>
<dbReference type="PIRSF" id="PIRSF036696">
    <property type="entry name" value="ACY-1"/>
    <property type="match status" value="1"/>
</dbReference>
<evidence type="ECO:0000256" key="2">
    <source>
        <dbReference type="ARBA" id="ARBA00006247"/>
    </source>
</evidence>
<keyword evidence="13" id="KW-1185">Reference proteome</keyword>
<evidence type="ECO:0000313" key="13">
    <source>
        <dbReference type="Proteomes" id="UP000007798"/>
    </source>
</evidence>
<dbReference type="PANTHER" id="PTHR45892:SF1">
    <property type="entry name" value="AMINOACYLASE-1"/>
    <property type="match status" value="1"/>
</dbReference>
<evidence type="ECO:0000256" key="6">
    <source>
        <dbReference type="ARBA" id="ARBA00022801"/>
    </source>
</evidence>
<feature type="active site" evidence="9">
    <location>
        <position position="82"/>
    </location>
</feature>
<dbReference type="CDD" id="cd05646">
    <property type="entry name" value="M20_AcylaseI_like"/>
    <property type="match status" value="1"/>
</dbReference>
<dbReference type="PANTHER" id="PTHR45892">
    <property type="entry name" value="AMINOACYLASE-1"/>
    <property type="match status" value="1"/>
</dbReference>
<feature type="binding site" evidence="10">
    <location>
        <position position="375"/>
    </location>
    <ligand>
        <name>Zn(2+)</name>
        <dbReference type="ChEBI" id="CHEBI:29105"/>
        <label>2</label>
    </ligand>
</feature>
<keyword evidence="4" id="KW-0963">Cytoplasm</keyword>
<dbReference type="STRING" id="7260.B4NF66"/>
<dbReference type="Gene3D" id="1.10.150.900">
    <property type="match status" value="1"/>
</dbReference>
<dbReference type="InterPro" id="IPR011650">
    <property type="entry name" value="Peptidase_M20_dimer"/>
</dbReference>
<dbReference type="GO" id="GO:0004046">
    <property type="term" value="F:aminoacylase activity"/>
    <property type="evidence" value="ECO:0007669"/>
    <property type="project" value="UniProtKB-EC"/>
</dbReference>
<dbReference type="InterPro" id="IPR036264">
    <property type="entry name" value="Bact_exopeptidase_dim_dom"/>
</dbReference>
<dbReference type="InterPro" id="IPR010159">
    <property type="entry name" value="N-acyl_aa_amidohydrolase"/>
</dbReference>
<dbReference type="FunFam" id="3.30.70.360:FF:000005">
    <property type="entry name" value="Putative Aminoacylase-1"/>
    <property type="match status" value="1"/>
</dbReference>
<dbReference type="Proteomes" id="UP000007798">
    <property type="component" value="Unassembled WGS sequence"/>
</dbReference>
<dbReference type="eggNOG" id="KOG2275">
    <property type="taxonomic scope" value="Eukaryota"/>
</dbReference>
<evidence type="ECO:0000256" key="10">
    <source>
        <dbReference type="PIRSR" id="PIRSR036696-2"/>
    </source>
</evidence>
<feature type="binding site" evidence="10">
    <location>
        <position position="175"/>
    </location>
    <ligand>
        <name>Zn(2+)</name>
        <dbReference type="ChEBI" id="CHEBI:29105"/>
        <label>1</label>
    </ligand>
</feature>
<dbReference type="SMR" id="B4NF66"/>
<keyword evidence="7 10" id="KW-0862">Zinc</keyword>
<feature type="binding site" evidence="10">
    <location>
        <position position="113"/>
    </location>
    <ligand>
        <name>Zn(2+)</name>
        <dbReference type="ChEBI" id="CHEBI:29105"/>
        <label>2</label>
    </ligand>
</feature>
<keyword evidence="5 10" id="KW-0479">Metal-binding</keyword>
<keyword evidence="6 12" id="KW-0378">Hydrolase</keyword>
<dbReference type="InParanoid" id="B4NF66"/>
<protein>
    <recommendedName>
        <fullName evidence="3">N-acyl-aliphatic-L-amino acid amidohydrolase</fullName>
        <ecNumber evidence="3">3.5.1.14</ecNumber>
    </recommendedName>
    <alternativeName>
        <fullName evidence="8">N-acyl-L-amino-acid amidohydrolase</fullName>
    </alternativeName>
</protein>
<comment type="subcellular location">
    <subcellularLocation>
        <location evidence="1">Cytoplasm</location>
    </subcellularLocation>
</comment>
<feature type="active site" description="Proton acceptor" evidence="9">
    <location>
        <position position="147"/>
    </location>
</feature>
<dbReference type="PhylomeDB" id="B4NF66"/>
<dbReference type="SUPFAM" id="SSF53187">
    <property type="entry name" value="Zn-dependent exopeptidases"/>
    <property type="match status" value="1"/>
</dbReference>
<evidence type="ECO:0000256" key="8">
    <source>
        <dbReference type="ARBA" id="ARBA00029656"/>
    </source>
</evidence>
<dbReference type="PROSITE" id="PS00759">
    <property type="entry name" value="ARGE_DAPE_CPG2_2"/>
    <property type="match status" value="1"/>
</dbReference>
<evidence type="ECO:0000313" key="12">
    <source>
        <dbReference type="EMBL" id="EDW82933.1"/>
    </source>
</evidence>
<evidence type="ECO:0000256" key="5">
    <source>
        <dbReference type="ARBA" id="ARBA00022723"/>
    </source>
</evidence>